<evidence type="ECO:0000313" key="3">
    <source>
        <dbReference type="Proteomes" id="UP001165135"/>
    </source>
</evidence>
<proteinExistence type="predicted"/>
<reference evidence="2" key="1">
    <citation type="submission" date="2023-03" db="EMBL/GenBank/DDBJ databases">
        <title>Actinoallomurus iriomotensis NBRC 103681.</title>
        <authorList>
            <person name="Ichikawa N."/>
            <person name="Sato H."/>
            <person name="Tonouchi N."/>
        </authorList>
    </citation>
    <scope>NUCLEOTIDE SEQUENCE</scope>
    <source>
        <strain evidence="2">NBRC 103681</strain>
    </source>
</reference>
<feature type="compositionally biased region" description="Basic and acidic residues" evidence="1">
    <location>
        <begin position="41"/>
        <end position="55"/>
    </location>
</feature>
<comment type="caution">
    <text evidence="2">The sequence shown here is derived from an EMBL/GenBank/DDBJ whole genome shotgun (WGS) entry which is preliminary data.</text>
</comment>
<feature type="region of interest" description="Disordered" evidence="1">
    <location>
        <begin position="21"/>
        <end position="75"/>
    </location>
</feature>
<dbReference type="EMBL" id="BSTJ01000023">
    <property type="protein sequence ID" value="GLY81816.1"/>
    <property type="molecule type" value="Genomic_DNA"/>
</dbReference>
<dbReference type="AlphaFoldDB" id="A0A9W6VXH6"/>
<protein>
    <submittedName>
        <fullName evidence="2">Uncharacterized protein</fullName>
    </submittedName>
</protein>
<dbReference type="RefSeq" id="WP_285636760.1">
    <property type="nucleotide sequence ID" value="NZ_BSTJ01000023.1"/>
</dbReference>
<accession>A0A9W6VXH6</accession>
<organism evidence="2 3">
    <name type="scientific">Actinoallomurus iriomotensis</name>
    <dbReference type="NCBI Taxonomy" id="478107"/>
    <lineage>
        <taxon>Bacteria</taxon>
        <taxon>Bacillati</taxon>
        <taxon>Actinomycetota</taxon>
        <taxon>Actinomycetes</taxon>
        <taxon>Streptosporangiales</taxon>
        <taxon>Thermomonosporaceae</taxon>
        <taxon>Actinoallomurus</taxon>
    </lineage>
</organism>
<name>A0A9W6VXH6_9ACTN</name>
<dbReference type="Proteomes" id="UP001165135">
    <property type="component" value="Unassembled WGS sequence"/>
</dbReference>
<evidence type="ECO:0000313" key="2">
    <source>
        <dbReference type="EMBL" id="GLY81816.1"/>
    </source>
</evidence>
<sequence>MNNSGTHGGVTAEEYARAMAILGRSVTTETPAPATPVPGGKRGDGLTRGRADRDQSQPPGEAHLSPRLSVAPGGS</sequence>
<evidence type="ECO:0000256" key="1">
    <source>
        <dbReference type="SAM" id="MobiDB-lite"/>
    </source>
</evidence>
<gene>
    <name evidence="2" type="ORF">Airi01_100830</name>
</gene>